<feature type="compositionally biased region" description="Polar residues" evidence="1">
    <location>
        <begin position="36"/>
        <end position="52"/>
    </location>
</feature>
<feature type="compositionally biased region" description="Basic residues" evidence="1">
    <location>
        <begin position="9"/>
        <end position="18"/>
    </location>
</feature>
<evidence type="ECO:0000256" key="1">
    <source>
        <dbReference type="SAM" id="MobiDB-lite"/>
    </source>
</evidence>
<accession>A0ABN9H7I0</accession>
<comment type="caution">
    <text evidence="2">The sequence shown here is derived from an EMBL/GenBank/DDBJ whole genome shotgun (WGS) entry which is preliminary data.</text>
</comment>
<sequence length="63" mass="6417">MGPPCPCPHSKKPIKKGTRGISCGPLLTPGPRAVPESSNGQSAPEGKQCSSGKHSHWLAKGGT</sequence>
<reference evidence="2" key="1">
    <citation type="submission" date="2023-05" db="EMBL/GenBank/DDBJ databases">
        <authorList>
            <person name="Stuckert A."/>
        </authorList>
    </citation>
    <scope>NUCLEOTIDE SEQUENCE</scope>
</reference>
<name>A0ABN9H7I0_9NEOB</name>
<dbReference type="Proteomes" id="UP001162483">
    <property type="component" value="Unassembled WGS sequence"/>
</dbReference>
<organism evidence="2 3">
    <name type="scientific">Staurois parvus</name>
    <dbReference type="NCBI Taxonomy" id="386267"/>
    <lineage>
        <taxon>Eukaryota</taxon>
        <taxon>Metazoa</taxon>
        <taxon>Chordata</taxon>
        <taxon>Craniata</taxon>
        <taxon>Vertebrata</taxon>
        <taxon>Euteleostomi</taxon>
        <taxon>Amphibia</taxon>
        <taxon>Batrachia</taxon>
        <taxon>Anura</taxon>
        <taxon>Neobatrachia</taxon>
        <taxon>Ranoidea</taxon>
        <taxon>Ranidae</taxon>
        <taxon>Staurois</taxon>
    </lineage>
</organism>
<feature type="non-terminal residue" evidence="2">
    <location>
        <position position="63"/>
    </location>
</feature>
<keyword evidence="3" id="KW-1185">Reference proteome</keyword>
<evidence type="ECO:0000313" key="3">
    <source>
        <dbReference type="Proteomes" id="UP001162483"/>
    </source>
</evidence>
<evidence type="ECO:0000313" key="2">
    <source>
        <dbReference type="EMBL" id="CAI9615841.1"/>
    </source>
</evidence>
<protein>
    <submittedName>
        <fullName evidence="2">Uncharacterized protein</fullName>
    </submittedName>
</protein>
<gene>
    <name evidence="2" type="ORF">SPARVUS_LOCUS15299320</name>
</gene>
<feature type="region of interest" description="Disordered" evidence="1">
    <location>
        <begin position="1"/>
        <end position="63"/>
    </location>
</feature>
<proteinExistence type="predicted"/>
<dbReference type="EMBL" id="CATNWA010019945">
    <property type="protein sequence ID" value="CAI9615841.1"/>
    <property type="molecule type" value="Genomic_DNA"/>
</dbReference>